<dbReference type="InterPro" id="IPR029056">
    <property type="entry name" value="Ribokinase-like"/>
</dbReference>
<keyword evidence="2" id="KW-0418">Kinase</keyword>
<organism evidence="4 5">
    <name type="scientific">Actinopolymorpha pittospori</name>
    <dbReference type="NCBI Taxonomy" id="648752"/>
    <lineage>
        <taxon>Bacteria</taxon>
        <taxon>Bacillati</taxon>
        <taxon>Actinomycetota</taxon>
        <taxon>Actinomycetes</taxon>
        <taxon>Propionibacteriales</taxon>
        <taxon>Actinopolymorphaceae</taxon>
        <taxon>Actinopolymorpha</taxon>
    </lineage>
</organism>
<gene>
    <name evidence="4" type="ORF">HEB94_007261</name>
</gene>
<reference evidence="4" key="1">
    <citation type="submission" date="2020-10" db="EMBL/GenBank/DDBJ databases">
        <title>Sequencing the genomes of 1000 actinobacteria strains.</title>
        <authorList>
            <person name="Klenk H.-P."/>
        </authorList>
    </citation>
    <scope>NUCLEOTIDE SEQUENCE</scope>
    <source>
        <strain evidence="4">DSM 45354</strain>
    </source>
</reference>
<dbReference type="PANTHER" id="PTHR10584:SF166">
    <property type="entry name" value="RIBOKINASE"/>
    <property type="match status" value="1"/>
</dbReference>
<dbReference type="PROSITE" id="PS00584">
    <property type="entry name" value="PFKB_KINASES_2"/>
    <property type="match status" value="1"/>
</dbReference>
<dbReference type="Proteomes" id="UP000638648">
    <property type="component" value="Unassembled WGS sequence"/>
</dbReference>
<dbReference type="EMBL" id="JADBEM010000001">
    <property type="protein sequence ID" value="MBE1610413.1"/>
    <property type="molecule type" value="Genomic_DNA"/>
</dbReference>
<evidence type="ECO:0000313" key="4">
    <source>
        <dbReference type="EMBL" id="MBE1610413.1"/>
    </source>
</evidence>
<evidence type="ECO:0000259" key="3">
    <source>
        <dbReference type="Pfam" id="PF00294"/>
    </source>
</evidence>
<dbReference type="EC" id="2.7.1.15" evidence="4"/>
<dbReference type="PANTHER" id="PTHR10584">
    <property type="entry name" value="SUGAR KINASE"/>
    <property type="match status" value="1"/>
</dbReference>
<keyword evidence="1 4" id="KW-0808">Transferase</keyword>
<evidence type="ECO:0000256" key="2">
    <source>
        <dbReference type="ARBA" id="ARBA00022777"/>
    </source>
</evidence>
<evidence type="ECO:0000313" key="5">
    <source>
        <dbReference type="Proteomes" id="UP000638648"/>
    </source>
</evidence>
<dbReference type="InterPro" id="IPR011611">
    <property type="entry name" value="PfkB_dom"/>
</dbReference>
<dbReference type="SUPFAM" id="SSF53613">
    <property type="entry name" value="Ribokinase-like"/>
    <property type="match status" value="1"/>
</dbReference>
<sequence>MARIAVIGHTNIETAVHADHLEGTDSDEFAAYALSTSVSGVGVNVALALKGLGADVRLATVVGRDVLGGVCVQELTERGLDPAYLVRGTPATAQSLSRHASDGSRRNLVDLKDVQGATYPDDLAPCLLDDVAVAVVCNIAYARPMLRRARERHIPIASDVHAVTGLDDAYNHDWIACADVLFASHERLDVAPSMFARTVLREHRAAVVVVGMGADGALLGVRGEDVTCVPAVRTRPVVSTVGAGDALFSAFVDGWVAGMAPLDALRRATFFASWKIGASGGAAGLLDRAGLAAVAGTWPGSPDAGGPG</sequence>
<comment type="caution">
    <text evidence="4">The sequence shown here is derived from an EMBL/GenBank/DDBJ whole genome shotgun (WGS) entry which is preliminary data.</text>
</comment>
<evidence type="ECO:0000256" key="1">
    <source>
        <dbReference type="ARBA" id="ARBA00022679"/>
    </source>
</evidence>
<protein>
    <submittedName>
        <fullName evidence="4">Ribokinase</fullName>
        <ecNumber evidence="4">2.7.1.15</ecNumber>
    </submittedName>
</protein>
<proteinExistence type="predicted"/>
<dbReference type="GO" id="GO:0004747">
    <property type="term" value="F:ribokinase activity"/>
    <property type="evidence" value="ECO:0007669"/>
    <property type="project" value="UniProtKB-EC"/>
</dbReference>
<accession>A0A927RNU3</accession>
<name>A0A927RNU3_9ACTN</name>
<feature type="domain" description="Carbohydrate kinase PfkB" evidence="3">
    <location>
        <begin position="1"/>
        <end position="284"/>
    </location>
</feature>
<dbReference type="RefSeq" id="WP_192753787.1">
    <property type="nucleotide sequence ID" value="NZ_BAABJL010000095.1"/>
</dbReference>
<keyword evidence="5" id="KW-1185">Reference proteome</keyword>
<dbReference type="AlphaFoldDB" id="A0A927RNU3"/>
<dbReference type="InterPro" id="IPR002173">
    <property type="entry name" value="Carboh/pur_kinase_PfkB_CS"/>
</dbReference>
<dbReference type="Pfam" id="PF00294">
    <property type="entry name" value="PfkB"/>
    <property type="match status" value="1"/>
</dbReference>
<dbReference type="Gene3D" id="3.40.1190.20">
    <property type="match status" value="1"/>
</dbReference>